<reference evidence="2" key="1">
    <citation type="submission" date="2023-08" db="EMBL/GenBank/DDBJ databases">
        <authorList>
            <person name="Chen Y."/>
            <person name="Shah S."/>
            <person name="Dougan E. K."/>
            <person name="Thang M."/>
            <person name="Chan C."/>
        </authorList>
    </citation>
    <scope>NUCLEOTIDE SEQUENCE</scope>
</reference>
<proteinExistence type="predicted"/>
<feature type="compositionally biased region" description="Basic and acidic residues" evidence="1">
    <location>
        <begin position="418"/>
        <end position="435"/>
    </location>
</feature>
<feature type="region of interest" description="Disordered" evidence="1">
    <location>
        <begin position="412"/>
        <end position="435"/>
    </location>
</feature>
<keyword evidence="3" id="KW-1185">Reference proteome</keyword>
<dbReference type="EMBL" id="CAUJNA010002157">
    <property type="protein sequence ID" value="CAJ1390842.1"/>
    <property type="molecule type" value="Genomic_DNA"/>
</dbReference>
<organism evidence="2 3">
    <name type="scientific">Effrenium voratum</name>
    <dbReference type="NCBI Taxonomy" id="2562239"/>
    <lineage>
        <taxon>Eukaryota</taxon>
        <taxon>Sar</taxon>
        <taxon>Alveolata</taxon>
        <taxon>Dinophyceae</taxon>
        <taxon>Suessiales</taxon>
        <taxon>Symbiodiniaceae</taxon>
        <taxon>Effrenium</taxon>
    </lineage>
</organism>
<gene>
    <name evidence="2" type="ORF">EVOR1521_LOCUS16152</name>
</gene>
<evidence type="ECO:0000256" key="1">
    <source>
        <dbReference type="SAM" id="MobiDB-lite"/>
    </source>
</evidence>
<comment type="caution">
    <text evidence="2">The sequence shown here is derived from an EMBL/GenBank/DDBJ whole genome shotgun (WGS) entry which is preliminary data.</text>
</comment>
<protein>
    <submittedName>
        <fullName evidence="2">Uncharacterized protein</fullName>
    </submittedName>
</protein>
<evidence type="ECO:0000313" key="3">
    <source>
        <dbReference type="Proteomes" id="UP001178507"/>
    </source>
</evidence>
<accession>A0AA36IN32</accession>
<name>A0AA36IN32_9DINO</name>
<sequence>MCSKVEQTMRLADANELPKAGLQKQLRGVAGFLPLRSLAALWQSSRRVQGVFREAHASGWFLGTCLGLAVWPWRLERHLQAAWLWQLRAFARASVIHPDDLQPVEKLPNGISRAGLLEAYRQVNLRAAVRRASMGSDLALALAQSSLQPAMAAWARALPRVATWTRCTVESAEQSLSCHNFRPREGLGVLPLHEWSDFGFGSWIRYETSLHLELQERGSFTLHFTANEDSCADSDTGHGGNCEVKCTCDWGHQSVTLFCVRQDVDGYLYGRGPRLDVQAAPLARISEALLGIVDHPASLLLLWRLLCAPTATWPRWEGPWKDHHCALLGGLLRQPGHHKTAAQGVYLELRTVFETVAQHLAGTGVPGADESRYPFDSPALLDDLALFAAGPPHLRQLQAQQQEADQAIGELAAGGPLAREDWQGQSTERHDMEVD</sequence>
<dbReference type="AlphaFoldDB" id="A0AA36IN32"/>
<evidence type="ECO:0000313" key="2">
    <source>
        <dbReference type="EMBL" id="CAJ1390842.1"/>
    </source>
</evidence>
<dbReference type="Proteomes" id="UP001178507">
    <property type="component" value="Unassembled WGS sequence"/>
</dbReference>